<name>A0A0A9EW14_ARUDO</name>
<dbReference type="EMBL" id="GBRH01193604">
    <property type="protein sequence ID" value="JAE04292.1"/>
    <property type="molecule type" value="Transcribed_RNA"/>
</dbReference>
<reference evidence="2" key="2">
    <citation type="journal article" date="2015" name="Data Brief">
        <title>Shoot transcriptome of the giant reed, Arundo donax.</title>
        <authorList>
            <person name="Barrero R.A."/>
            <person name="Guerrero F.D."/>
            <person name="Moolhuijzen P."/>
            <person name="Goolsby J.A."/>
            <person name="Tidwell J."/>
            <person name="Bellgard S.E."/>
            <person name="Bellgard M.I."/>
        </authorList>
    </citation>
    <scope>NUCLEOTIDE SEQUENCE</scope>
    <source>
        <tissue evidence="2">Shoot tissue taken approximately 20 cm above the soil surface</tissue>
    </source>
</reference>
<dbReference type="AlphaFoldDB" id="A0A0A9EW14"/>
<reference evidence="2" key="1">
    <citation type="submission" date="2014-09" db="EMBL/GenBank/DDBJ databases">
        <authorList>
            <person name="Magalhaes I.L.F."/>
            <person name="Oliveira U."/>
            <person name="Santos F.R."/>
            <person name="Vidigal T.H.D.A."/>
            <person name="Brescovit A.D."/>
            <person name="Santos A.J."/>
        </authorList>
    </citation>
    <scope>NUCLEOTIDE SEQUENCE</scope>
    <source>
        <tissue evidence="2">Shoot tissue taken approximately 20 cm above the soil surface</tissue>
    </source>
</reference>
<feature type="region of interest" description="Disordered" evidence="1">
    <location>
        <begin position="1"/>
        <end position="21"/>
    </location>
</feature>
<sequence>MSRSLSTLSYSGQPAKRSYPEATTIDCCRGSRSCTGCLCDECTLFLRNLCTISLWFIGHIAVR</sequence>
<evidence type="ECO:0000313" key="2">
    <source>
        <dbReference type="EMBL" id="JAE04292.1"/>
    </source>
</evidence>
<evidence type="ECO:0000256" key="1">
    <source>
        <dbReference type="SAM" id="MobiDB-lite"/>
    </source>
</evidence>
<accession>A0A0A9EW14</accession>
<proteinExistence type="predicted"/>
<protein>
    <submittedName>
        <fullName evidence="2">Uncharacterized protein</fullName>
    </submittedName>
</protein>
<feature type="compositionally biased region" description="Polar residues" evidence="1">
    <location>
        <begin position="1"/>
        <end position="12"/>
    </location>
</feature>
<organism evidence="2">
    <name type="scientific">Arundo donax</name>
    <name type="common">Giant reed</name>
    <name type="synonym">Donax arundinaceus</name>
    <dbReference type="NCBI Taxonomy" id="35708"/>
    <lineage>
        <taxon>Eukaryota</taxon>
        <taxon>Viridiplantae</taxon>
        <taxon>Streptophyta</taxon>
        <taxon>Embryophyta</taxon>
        <taxon>Tracheophyta</taxon>
        <taxon>Spermatophyta</taxon>
        <taxon>Magnoliopsida</taxon>
        <taxon>Liliopsida</taxon>
        <taxon>Poales</taxon>
        <taxon>Poaceae</taxon>
        <taxon>PACMAD clade</taxon>
        <taxon>Arundinoideae</taxon>
        <taxon>Arundineae</taxon>
        <taxon>Arundo</taxon>
    </lineage>
</organism>